<evidence type="ECO:0000313" key="1">
    <source>
        <dbReference type="EMBL" id="JAH85641.1"/>
    </source>
</evidence>
<reference evidence="1" key="2">
    <citation type="journal article" date="2015" name="Fish Shellfish Immunol.">
        <title>Early steps in the European eel (Anguilla anguilla)-Vibrio vulnificus interaction in the gills: Role of the RtxA13 toxin.</title>
        <authorList>
            <person name="Callol A."/>
            <person name="Pajuelo D."/>
            <person name="Ebbesson L."/>
            <person name="Teles M."/>
            <person name="MacKenzie S."/>
            <person name="Amaro C."/>
        </authorList>
    </citation>
    <scope>NUCLEOTIDE SEQUENCE</scope>
</reference>
<organism evidence="1">
    <name type="scientific">Anguilla anguilla</name>
    <name type="common">European freshwater eel</name>
    <name type="synonym">Muraena anguilla</name>
    <dbReference type="NCBI Taxonomy" id="7936"/>
    <lineage>
        <taxon>Eukaryota</taxon>
        <taxon>Metazoa</taxon>
        <taxon>Chordata</taxon>
        <taxon>Craniata</taxon>
        <taxon>Vertebrata</taxon>
        <taxon>Euteleostomi</taxon>
        <taxon>Actinopterygii</taxon>
        <taxon>Neopterygii</taxon>
        <taxon>Teleostei</taxon>
        <taxon>Anguilliformes</taxon>
        <taxon>Anguillidae</taxon>
        <taxon>Anguilla</taxon>
    </lineage>
</organism>
<name>A0A0E9W5P2_ANGAN</name>
<accession>A0A0E9W5P2</accession>
<protein>
    <submittedName>
        <fullName evidence="1">Uncharacterized protein</fullName>
    </submittedName>
</protein>
<reference evidence="1" key="1">
    <citation type="submission" date="2014-11" db="EMBL/GenBank/DDBJ databases">
        <authorList>
            <person name="Amaro Gonzalez C."/>
        </authorList>
    </citation>
    <scope>NUCLEOTIDE SEQUENCE</scope>
</reference>
<sequence>MFGSVKLNTDGPLTYSCNTYPITWL</sequence>
<dbReference type="EMBL" id="GBXM01022936">
    <property type="protein sequence ID" value="JAH85641.1"/>
    <property type="molecule type" value="Transcribed_RNA"/>
</dbReference>
<dbReference type="AlphaFoldDB" id="A0A0E9W5P2"/>
<proteinExistence type="predicted"/>